<feature type="domain" description="ABC transmembrane type-1" evidence="9">
    <location>
        <begin position="107"/>
        <end position="313"/>
    </location>
</feature>
<dbReference type="PANTHER" id="PTHR42929">
    <property type="entry name" value="INNER MEMBRANE ABC TRANSPORTER PERMEASE PROTEIN YDCU-RELATED-RELATED"/>
    <property type="match status" value="1"/>
</dbReference>
<name>A0A948TFR7_9GAMM</name>
<feature type="transmembrane region" description="Helical" evidence="8">
    <location>
        <begin position="113"/>
        <end position="133"/>
    </location>
</feature>
<evidence type="ECO:0000256" key="7">
    <source>
        <dbReference type="ARBA" id="ARBA00023136"/>
    </source>
</evidence>
<protein>
    <submittedName>
        <fullName evidence="10">ABC transporter permease subunit</fullName>
    </submittedName>
</protein>
<dbReference type="GO" id="GO:0005886">
    <property type="term" value="C:plasma membrane"/>
    <property type="evidence" value="ECO:0007669"/>
    <property type="project" value="UniProtKB-SubCell"/>
</dbReference>
<dbReference type="PROSITE" id="PS50928">
    <property type="entry name" value="ABC_TM1"/>
    <property type="match status" value="1"/>
</dbReference>
<evidence type="ECO:0000256" key="6">
    <source>
        <dbReference type="ARBA" id="ARBA00022989"/>
    </source>
</evidence>
<proteinExistence type="inferred from homology"/>
<dbReference type="PANTHER" id="PTHR42929:SF3">
    <property type="entry name" value="PUTRESCINE TRANSPORT SYSTEM PERMEASE PROTEIN POTH"/>
    <property type="match status" value="1"/>
</dbReference>
<feature type="transmembrane region" description="Helical" evidence="8">
    <location>
        <begin position="193"/>
        <end position="212"/>
    </location>
</feature>
<reference evidence="10" key="2">
    <citation type="submission" date="2021-04" db="EMBL/GenBank/DDBJ databases">
        <authorList>
            <person name="Gilroy R."/>
        </authorList>
    </citation>
    <scope>NUCLEOTIDE SEQUENCE</scope>
    <source>
        <strain evidence="10">378</strain>
    </source>
</reference>
<evidence type="ECO:0000256" key="3">
    <source>
        <dbReference type="ARBA" id="ARBA00022448"/>
    </source>
</evidence>
<feature type="transmembrane region" description="Helical" evidence="8">
    <location>
        <begin position="36"/>
        <end position="58"/>
    </location>
</feature>
<organism evidence="10 11">
    <name type="scientific">Candidatus Anaerobiospirillum pullicola</name>
    <dbReference type="NCBI Taxonomy" id="2838451"/>
    <lineage>
        <taxon>Bacteria</taxon>
        <taxon>Pseudomonadati</taxon>
        <taxon>Pseudomonadota</taxon>
        <taxon>Gammaproteobacteria</taxon>
        <taxon>Aeromonadales</taxon>
        <taxon>Succinivibrionaceae</taxon>
        <taxon>Anaerobiospirillum</taxon>
    </lineage>
</organism>
<comment type="similarity">
    <text evidence="2">Belongs to the binding-protein-dependent transport system permease family. CysTW subfamily.</text>
</comment>
<evidence type="ECO:0000256" key="1">
    <source>
        <dbReference type="ARBA" id="ARBA00004651"/>
    </source>
</evidence>
<keyword evidence="6 8" id="KW-1133">Transmembrane helix</keyword>
<accession>A0A948TFR7</accession>
<dbReference type="InterPro" id="IPR000515">
    <property type="entry name" value="MetI-like"/>
</dbReference>
<evidence type="ECO:0000256" key="8">
    <source>
        <dbReference type="RuleBase" id="RU363032"/>
    </source>
</evidence>
<feature type="transmembrane region" description="Helical" evidence="8">
    <location>
        <begin position="292"/>
        <end position="314"/>
    </location>
</feature>
<evidence type="ECO:0000313" key="11">
    <source>
        <dbReference type="Proteomes" id="UP000733611"/>
    </source>
</evidence>
<dbReference type="EMBL" id="JAHLFE010000083">
    <property type="protein sequence ID" value="MBU3844074.1"/>
    <property type="molecule type" value="Genomic_DNA"/>
</dbReference>
<reference evidence="10" key="1">
    <citation type="journal article" date="2021" name="PeerJ">
        <title>Extensive microbial diversity within the chicken gut microbiome revealed by metagenomics and culture.</title>
        <authorList>
            <person name="Gilroy R."/>
            <person name="Ravi A."/>
            <person name="Getino M."/>
            <person name="Pursley I."/>
            <person name="Horton D.L."/>
            <person name="Alikhan N.F."/>
            <person name="Baker D."/>
            <person name="Gharbi K."/>
            <person name="Hall N."/>
            <person name="Watson M."/>
            <person name="Adriaenssens E.M."/>
            <person name="Foster-Nyarko E."/>
            <person name="Jarju S."/>
            <person name="Secka A."/>
            <person name="Antonio M."/>
            <person name="Oren A."/>
            <person name="Chaudhuri R.R."/>
            <person name="La Ragione R."/>
            <person name="Hildebrand F."/>
            <person name="Pallen M.J."/>
        </authorList>
    </citation>
    <scope>NUCLEOTIDE SEQUENCE</scope>
    <source>
        <strain evidence="10">378</strain>
    </source>
</reference>
<evidence type="ECO:0000256" key="2">
    <source>
        <dbReference type="ARBA" id="ARBA00007069"/>
    </source>
</evidence>
<dbReference type="Proteomes" id="UP000733611">
    <property type="component" value="Unassembled WGS sequence"/>
</dbReference>
<keyword evidence="3 8" id="KW-0813">Transport</keyword>
<dbReference type="CDD" id="cd06261">
    <property type="entry name" value="TM_PBP2"/>
    <property type="match status" value="1"/>
</dbReference>
<dbReference type="GO" id="GO:0055085">
    <property type="term" value="P:transmembrane transport"/>
    <property type="evidence" value="ECO:0007669"/>
    <property type="project" value="InterPro"/>
</dbReference>
<comment type="subcellular location">
    <subcellularLocation>
        <location evidence="1 8">Cell membrane</location>
        <topology evidence="1 8">Multi-pass membrane protein</topology>
    </subcellularLocation>
</comment>
<dbReference type="Gene3D" id="1.10.3720.10">
    <property type="entry name" value="MetI-like"/>
    <property type="match status" value="1"/>
</dbReference>
<evidence type="ECO:0000313" key="10">
    <source>
        <dbReference type="EMBL" id="MBU3844074.1"/>
    </source>
</evidence>
<dbReference type="Pfam" id="PF00528">
    <property type="entry name" value="BPD_transp_1"/>
    <property type="match status" value="1"/>
</dbReference>
<evidence type="ECO:0000256" key="5">
    <source>
        <dbReference type="ARBA" id="ARBA00022692"/>
    </source>
</evidence>
<keyword evidence="5 8" id="KW-0812">Transmembrane</keyword>
<feature type="transmembrane region" description="Helical" evidence="8">
    <location>
        <begin position="139"/>
        <end position="161"/>
    </location>
</feature>
<evidence type="ECO:0000259" key="9">
    <source>
        <dbReference type="PROSITE" id="PS50928"/>
    </source>
</evidence>
<keyword evidence="7 8" id="KW-0472">Membrane</keyword>
<sequence length="328" mass="37317">MSIGISNLSSMRRALQQKRVKSTPTMSSHKNTWRDYALIVVPYLWMGLFFLLPFLIIFKISLSVSAIAIPPYSPLVTFEDGAMQIILHLENYTWIFTDPEGTYIRSYLKSLQVAAISTFFCLVIGYPIAWALATAKPAMRNVLFMLIIMPSWTSFVVRIYAWMTIMKRDGLINDVLMAIGIIDEPLQILQTDAAVYIGIVYCYLPYMVLPLFSALMKVDYSLIEAAYDLGCRPIKTFFNTLIPQTKSGIVAGSMLVFIPAIGEYVIPELLGGKGSILIGRILWQEFFNNRDWPLACAVAIIMLLILVIPILFFYKMERKEQEKLYAHQ</sequence>
<dbReference type="InterPro" id="IPR035906">
    <property type="entry name" value="MetI-like_sf"/>
</dbReference>
<dbReference type="SUPFAM" id="SSF161098">
    <property type="entry name" value="MetI-like"/>
    <property type="match status" value="1"/>
</dbReference>
<keyword evidence="4" id="KW-1003">Cell membrane</keyword>
<gene>
    <name evidence="10" type="ORF">H9847_04275</name>
</gene>
<dbReference type="AlphaFoldDB" id="A0A948TFR7"/>
<evidence type="ECO:0000256" key="4">
    <source>
        <dbReference type="ARBA" id="ARBA00022475"/>
    </source>
</evidence>
<comment type="caution">
    <text evidence="10">The sequence shown here is derived from an EMBL/GenBank/DDBJ whole genome shotgun (WGS) entry which is preliminary data.</text>
</comment>